<evidence type="ECO:0000313" key="3">
    <source>
        <dbReference type="Proteomes" id="UP000680304"/>
    </source>
</evidence>
<dbReference type="EMBL" id="BOVJ01000084">
    <property type="protein sequence ID" value="GIQ64212.1"/>
    <property type="molecule type" value="Genomic_DNA"/>
</dbReference>
<keyword evidence="3" id="KW-1185">Reference proteome</keyword>
<evidence type="ECO:0008006" key="4">
    <source>
        <dbReference type="Google" id="ProtNLM"/>
    </source>
</evidence>
<feature type="transmembrane region" description="Helical" evidence="1">
    <location>
        <begin position="130"/>
        <end position="147"/>
    </location>
</feature>
<evidence type="ECO:0000313" key="2">
    <source>
        <dbReference type="EMBL" id="GIQ64212.1"/>
    </source>
</evidence>
<feature type="transmembrane region" description="Helical" evidence="1">
    <location>
        <begin position="68"/>
        <end position="86"/>
    </location>
</feature>
<reference evidence="2 3" key="1">
    <citation type="submission" date="2021-04" db="EMBL/GenBank/DDBJ databases">
        <title>Draft genome sequence of Paenibacillus cisolokensis, LC2-13A.</title>
        <authorList>
            <person name="Uke A."/>
            <person name="Chhe C."/>
            <person name="Baramee S."/>
            <person name="Kosugi A."/>
        </authorList>
    </citation>
    <scope>NUCLEOTIDE SEQUENCE [LARGE SCALE GENOMIC DNA]</scope>
    <source>
        <strain evidence="2 3">LC2-13A</strain>
    </source>
</reference>
<name>A0ABQ4N7R4_9BACL</name>
<dbReference type="Proteomes" id="UP000680304">
    <property type="component" value="Unassembled WGS sequence"/>
</dbReference>
<dbReference type="Pfam" id="PF09578">
    <property type="entry name" value="Spore_YabQ"/>
    <property type="match status" value="1"/>
</dbReference>
<keyword evidence="1" id="KW-1133">Transmembrane helix</keyword>
<dbReference type="InterPro" id="IPR019074">
    <property type="entry name" value="YabQ"/>
</dbReference>
<organism evidence="2 3">
    <name type="scientific">Paenibacillus cisolokensis</name>
    <dbReference type="NCBI Taxonomy" id="1658519"/>
    <lineage>
        <taxon>Bacteria</taxon>
        <taxon>Bacillati</taxon>
        <taxon>Bacillota</taxon>
        <taxon>Bacilli</taxon>
        <taxon>Bacillales</taxon>
        <taxon>Paenibacillaceae</taxon>
        <taxon>Paenibacillus</taxon>
    </lineage>
</organism>
<feature type="transmembrane region" description="Helical" evidence="1">
    <location>
        <begin position="106"/>
        <end position="125"/>
    </location>
</feature>
<proteinExistence type="predicted"/>
<keyword evidence="1" id="KW-0812">Transmembrane</keyword>
<dbReference type="RefSeq" id="WP_235593314.1">
    <property type="nucleotide sequence ID" value="NZ_BOVJ01000084.1"/>
</dbReference>
<accession>A0ABQ4N7R4</accession>
<feature type="transmembrane region" description="Helical" evidence="1">
    <location>
        <begin position="7"/>
        <end position="27"/>
    </location>
</feature>
<feature type="transmembrane region" description="Helical" evidence="1">
    <location>
        <begin position="39"/>
        <end position="61"/>
    </location>
</feature>
<evidence type="ECO:0000256" key="1">
    <source>
        <dbReference type="SAM" id="Phobius"/>
    </source>
</evidence>
<dbReference type="NCBIfam" id="TIGR02893">
    <property type="entry name" value="spore_yabQ"/>
    <property type="match status" value="1"/>
</dbReference>
<sequence length="200" mass="23230">MSLDAQGWTLAMMLLSGLGMGLVFDGYRVISNELRFSRWWIPVLDLLYWTAATIIVFRVLFESNDGEVRAYVFLGLLIGICCYFWLFSRPVIALVRWLIRAVRKMLHIGASIFELVIIKPLFLIYRLTRVILGVLAALTIFLFKIVLQLTRPLWLLLGWLLGPVLRPLGRLMAPVAVWWDKGKRVRAVGGFFSRLWKRWF</sequence>
<comment type="caution">
    <text evidence="2">The sequence shown here is derived from an EMBL/GenBank/DDBJ whole genome shotgun (WGS) entry which is preliminary data.</text>
</comment>
<protein>
    <recommendedName>
        <fullName evidence="4">Spore cortex biosynthesis protein YabQ</fullName>
    </recommendedName>
</protein>
<keyword evidence="1" id="KW-0472">Membrane</keyword>
<gene>
    <name evidence="2" type="ORF">PACILC2_27800</name>
</gene>